<dbReference type="HOGENOM" id="CLU_155204_1_0_5"/>
<evidence type="ECO:0000313" key="1">
    <source>
        <dbReference type="EMBL" id="EYD76102.1"/>
    </source>
</evidence>
<organism evidence="1 2">
    <name type="scientific">Rubellimicrobium mesophilum DSM 19309</name>
    <dbReference type="NCBI Taxonomy" id="442562"/>
    <lineage>
        <taxon>Bacteria</taxon>
        <taxon>Pseudomonadati</taxon>
        <taxon>Pseudomonadota</taxon>
        <taxon>Alphaproteobacteria</taxon>
        <taxon>Rhodobacterales</taxon>
        <taxon>Roseobacteraceae</taxon>
        <taxon>Rubellimicrobium</taxon>
    </lineage>
</organism>
<reference evidence="1 2" key="1">
    <citation type="submission" date="2013-02" db="EMBL/GenBank/DDBJ databases">
        <authorList>
            <person name="Fiebig A."/>
            <person name="Goeker M."/>
            <person name="Klenk H.-P.P."/>
        </authorList>
    </citation>
    <scope>NUCLEOTIDE SEQUENCE [LARGE SCALE GENOMIC DNA]</scope>
    <source>
        <strain evidence="1 2">DSM 19309</strain>
    </source>
</reference>
<comment type="caution">
    <text evidence="1">The sequence shown here is derived from an EMBL/GenBank/DDBJ whole genome shotgun (WGS) entry which is preliminary data.</text>
</comment>
<dbReference type="RefSeq" id="WP_037278999.1">
    <property type="nucleotide sequence ID" value="NZ_KK088559.1"/>
</dbReference>
<gene>
    <name evidence="1" type="ORF">Rumeso_02291</name>
</gene>
<sequence>MRRAFLPLLLLAACAEFPALDARIPESERAAVPPPLLPLGDLLAQADSLPAQPAFAPGLAAEAERLQAQAAALPAPATGDDARRLADLRARAEALRDGVLTEEERARLDAGASLP</sequence>
<dbReference type="Proteomes" id="UP000019666">
    <property type="component" value="Unassembled WGS sequence"/>
</dbReference>
<accession>A0A017HNQ8</accession>
<keyword evidence="2" id="KW-1185">Reference proteome</keyword>
<evidence type="ECO:0000313" key="2">
    <source>
        <dbReference type="Proteomes" id="UP000019666"/>
    </source>
</evidence>
<name>A0A017HNQ8_9RHOB</name>
<proteinExistence type="predicted"/>
<protein>
    <submittedName>
        <fullName evidence="1">Uncharacterized protein</fullName>
    </submittedName>
</protein>
<dbReference type="STRING" id="442562.Rumeso_02291"/>
<dbReference type="AlphaFoldDB" id="A0A017HNQ8"/>
<dbReference type="EMBL" id="AOSK01000059">
    <property type="protein sequence ID" value="EYD76102.1"/>
    <property type="molecule type" value="Genomic_DNA"/>
</dbReference>